<dbReference type="InterPro" id="IPR006577">
    <property type="entry name" value="UAS"/>
</dbReference>
<proteinExistence type="predicted"/>
<dbReference type="GO" id="GO:0005783">
    <property type="term" value="C:endoplasmic reticulum"/>
    <property type="evidence" value="ECO:0007669"/>
    <property type="project" value="TreeGrafter"/>
</dbReference>
<dbReference type="SUPFAM" id="SSF52833">
    <property type="entry name" value="Thioredoxin-like"/>
    <property type="match status" value="1"/>
</dbReference>
<dbReference type="SUPFAM" id="SSF54236">
    <property type="entry name" value="Ubiquitin-like"/>
    <property type="match status" value="1"/>
</dbReference>
<dbReference type="InterPro" id="IPR036249">
    <property type="entry name" value="Thioredoxin-like_sf"/>
</dbReference>
<dbReference type="InterPro" id="IPR050730">
    <property type="entry name" value="UBX_domain-protein"/>
</dbReference>
<feature type="region of interest" description="Disordered" evidence="2">
    <location>
        <begin position="69"/>
        <end position="100"/>
    </location>
</feature>
<dbReference type="Gene3D" id="3.10.20.90">
    <property type="entry name" value="Phosphatidylinositol 3-kinase Catalytic Subunit, Chain A, domain 1"/>
    <property type="match status" value="1"/>
</dbReference>
<dbReference type="InterPro" id="IPR009060">
    <property type="entry name" value="UBA-like_sf"/>
</dbReference>
<feature type="compositionally biased region" description="Polar residues" evidence="2">
    <location>
        <begin position="69"/>
        <end position="93"/>
    </location>
</feature>
<dbReference type="RefSeq" id="XP_007415879.1">
    <property type="nucleotide sequence ID" value="XM_007415817.1"/>
</dbReference>
<evidence type="ECO:0000256" key="1">
    <source>
        <dbReference type="ARBA" id="ARBA00023054"/>
    </source>
</evidence>
<organism evidence="5">
    <name type="scientific">Melampsora larici-populina (strain 98AG31 / pathotype 3-4-7)</name>
    <name type="common">Poplar leaf rust fungus</name>
    <dbReference type="NCBI Taxonomy" id="747676"/>
    <lineage>
        <taxon>Eukaryota</taxon>
        <taxon>Fungi</taxon>
        <taxon>Dikarya</taxon>
        <taxon>Basidiomycota</taxon>
        <taxon>Pucciniomycotina</taxon>
        <taxon>Pucciniomycetes</taxon>
        <taxon>Pucciniales</taxon>
        <taxon>Melampsoraceae</taxon>
        <taxon>Melampsora</taxon>
    </lineage>
</organism>
<evidence type="ECO:0000259" key="3">
    <source>
        <dbReference type="PROSITE" id="PS50033"/>
    </source>
</evidence>
<dbReference type="Pfam" id="PF14555">
    <property type="entry name" value="UBA_4"/>
    <property type="match status" value="1"/>
</dbReference>
<reference evidence="5" key="1">
    <citation type="journal article" date="2011" name="Proc. Natl. Acad. Sci. U.S.A.">
        <title>Obligate biotrophy features unraveled by the genomic analysis of rust fungi.</title>
        <authorList>
            <person name="Duplessis S."/>
            <person name="Cuomo C.A."/>
            <person name="Lin Y.-C."/>
            <person name="Aerts A."/>
            <person name="Tisserant E."/>
            <person name="Veneault-Fourrey C."/>
            <person name="Joly D.L."/>
            <person name="Hacquard S."/>
            <person name="Amselem J."/>
            <person name="Cantarel B.L."/>
            <person name="Chiu R."/>
            <person name="Coutinho P.M."/>
            <person name="Feau N."/>
            <person name="Field M."/>
            <person name="Frey P."/>
            <person name="Gelhaye E."/>
            <person name="Goldberg J."/>
            <person name="Grabherr M.G."/>
            <person name="Kodira C.D."/>
            <person name="Kohler A."/>
            <person name="Kuees U."/>
            <person name="Lindquist E.A."/>
            <person name="Lucas S.M."/>
            <person name="Mago R."/>
            <person name="Mauceli E."/>
            <person name="Morin E."/>
            <person name="Murat C."/>
            <person name="Pangilinan J.L."/>
            <person name="Park R."/>
            <person name="Pearson M."/>
            <person name="Quesneville H."/>
            <person name="Rouhier N."/>
            <person name="Sakthikumar S."/>
            <person name="Salamov A.A."/>
            <person name="Schmutz J."/>
            <person name="Selles B."/>
            <person name="Shapiro H."/>
            <person name="Tanguay P."/>
            <person name="Tuskan G.A."/>
            <person name="Henrissat B."/>
            <person name="Van de Peer Y."/>
            <person name="Rouze P."/>
            <person name="Ellis J.G."/>
            <person name="Dodds P.N."/>
            <person name="Schein J.E."/>
            <person name="Zhong S."/>
            <person name="Hamelin R.C."/>
            <person name="Grigoriev I.V."/>
            <person name="Szabo L.J."/>
            <person name="Martin F."/>
        </authorList>
    </citation>
    <scope>NUCLEOTIDE SEQUENCE [LARGE SCALE GENOMIC DNA]</scope>
    <source>
        <strain evidence="5">98AG31 / pathotype 3-4-7</strain>
    </source>
</reference>
<feature type="region of interest" description="Disordered" evidence="2">
    <location>
        <begin position="372"/>
        <end position="396"/>
    </location>
</feature>
<gene>
    <name evidence="4" type="ORF">MELLADRAFT_92981</name>
</gene>
<dbReference type="Proteomes" id="UP000001072">
    <property type="component" value="Unassembled WGS sequence"/>
</dbReference>
<dbReference type="SMART" id="SM00594">
    <property type="entry name" value="UAS"/>
    <property type="match status" value="1"/>
</dbReference>
<dbReference type="VEuPathDB" id="FungiDB:MELLADRAFT_92981"/>
<evidence type="ECO:0000313" key="4">
    <source>
        <dbReference type="EMBL" id="EGG00805.1"/>
    </source>
</evidence>
<feature type="compositionally biased region" description="Acidic residues" evidence="2">
    <location>
        <begin position="573"/>
        <end position="588"/>
    </location>
</feature>
<dbReference type="SMART" id="SM00166">
    <property type="entry name" value="UBX"/>
    <property type="match status" value="1"/>
</dbReference>
<dbReference type="PANTHER" id="PTHR23322">
    <property type="entry name" value="FAS-ASSOCIATED PROTEIN"/>
    <property type="match status" value="1"/>
</dbReference>
<dbReference type="Pfam" id="PF00789">
    <property type="entry name" value="UBX"/>
    <property type="match status" value="1"/>
</dbReference>
<accession>F4S3G3</accession>
<dbReference type="Gene3D" id="1.10.8.10">
    <property type="entry name" value="DNA helicase RuvA subunit, C-terminal domain"/>
    <property type="match status" value="1"/>
</dbReference>
<sequence length="588" mass="67641">MTSSINQEQKEIINSFLSITNTTNYDLAKSRLESVQWNLDFAISSFFDSKPPISSSTSSSNSLNQINHYTNFNTDDSEQNDTLRNSNRTNPNKKINKSFDPIKSKKSSRWFGFIFRLWTGPLRFLAVPVSLVADLTLTFVGMFARLVGLRLPSSLLYWSRSKPNESTRTDPRTCAERWIRELEEELQLEGVSSHSSQVSSSLSTTTSRRTPMMNRDRRLPDFLVLGYDEAVRKAKEELKILMVVLVSEEHDDVAEFKRTTLTNDELLKTIRRHNILVWGGDVRDRDACQAAQNLEVTTYPSIAFVALQIRQPVLGTGFGVSATRNGSSTQPIMSMIARLSGSCENGTSPNTINKLITETIVPRTQGFFQHLRSEKDKRESERRLREEQDRAYEEAGRRDQERVLAKQIELEQTELKRKEETQKVLLLNEQREKKVLEEEKRSVWRRWASKEVLPQEPDVRITEGVLKIGFRLGDGRRIVRRFFKDTSLESLYTFVEIESSSTTTTRGKESKPTEEIKEEDYQSILKGYKHEYRFKLSTAMPRRVLSLEDRMSIEEFGGLDGANINVEGSFVGSDEESEEEEEEEEEED</sequence>
<dbReference type="STRING" id="747676.F4S3G3"/>
<dbReference type="FunCoup" id="F4S3G3">
    <property type="interactions" value="786"/>
</dbReference>
<dbReference type="GeneID" id="18936429"/>
<feature type="region of interest" description="Disordered" evidence="2">
    <location>
        <begin position="558"/>
        <end position="588"/>
    </location>
</feature>
<evidence type="ECO:0000313" key="5">
    <source>
        <dbReference type="Proteomes" id="UP000001072"/>
    </source>
</evidence>
<dbReference type="EMBL" id="GL883143">
    <property type="protein sequence ID" value="EGG00805.1"/>
    <property type="molecule type" value="Genomic_DNA"/>
</dbReference>
<keyword evidence="5" id="KW-1185">Reference proteome</keyword>
<dbReference type="PANTHER" id="PTHR23322:SF1">
    <property type="entry name" value="FAS-ASSOCIATED FACTOR 2"/>
    <property type="match status" value="1"/>
</dbReference>
<dbReference type="AlphaFoldDB" id="F4S3G3"/>
<feature type="compositionally biased region" description="Low complexity" evidence="2">
    <location>
        <begin position="192"/>
        <end position="207"/>
    </location>
</feature>
<dbReference type="InterPro" id="IPR029071">
    <property type="entry name" value="Ubiquitin-like_domsf"/>
</dbReference>
<evidence type="ECO:0000256" key="2">
    <source>
        <dbReference type="SAM" id="MobiDB-lite"/>
    </source>
</evidence>
<dbReference type="CDD" id="cd01767">
    <property type="entry name" value="UBX"/>
    <property type="match status" value="1"/>
</dbReference>
<dbReference type="eggNOG" id="KOG1363">
    <property type="taxonomic scope" value="Eukaryota"/>
</dbReference>
<dbReference type="GO" id="GO:0043130">
    <property type="term" value="F:ubiquitin binding"/>
    <property type="evidence" value="ECO:0007669"/>
    <property type="project" value="TreeGrafter"/>
</dbReference>
<dbReference type="SUPFAM" id="SSF46934">
    <property type="entry name" value="UBA-like"/>
    <property type="match status" value="1"/>
</dbReference>
<keyword evidence="1" id="KW-0175">Coiled coil</keyword>
<name>F4S3G3_MELLP</name>
<dbReference type="Gene3D" id="3.40.30.10">
    <property type="entry name" value="Glutaredoxin"/>
    <property type="match status" value="1"/>
</dbReference>
<feature type="domain" description="UBX" evidence="3">
    <location>
        <begin position="461"/>
        <end position="549"/>
    </location>
</feature>
<dbReference type="GO" id="GO:0036503">
    <property type="term" value="P:ERAD pathway"/>
    <property type="evidence" value="ECO:0007669"/>
    <property type="project" value="TreeGrafter"/>
</dbReference>
<dbReference type="InterPro" id="IPR001012">
    <property type="entry name" value="UBX_dom"/>
</dbReference>
<dbReference type="HOGENOM" id="CLU_020031_1_1_1"/>
<dbReference type="PROSITE" id="PS50033">
    <property type="entry name" value="UBX"/>
    <property type="match status" value="1"/>
</dbReference>
<protein>
    <recommendedName>
        <fullName evidence="3">UBX domain-containing protein</fullName>
    </recommendedName>
</protein>
<dbReference type="InParanoid" id="F4S3G3"/>
<dbReference type="KEGG" id="mlr:MELLADRAFT_92981"/>
<feature type="region of interest" description="Disordered" evidence="2">
    <location>
        <begin position="189"/>
        <end position="210"/>
    </location>
</feature>
<dbReference type="CDD" id="cd14348">
    <property type="entry name" value="UBA_p47"/>
    <property type="match status" value="1"/>
</dbReference>
<dbReference type="OrthoDB" id="1026733at2759"/>